<accession>A0A0C3S394</accession>
<evidence type="ECO:0000313" key="5">
    <source>
        <dbReference type="EMBL" id="KIP09951.1"/>
    </source>
</evidence>
<dbReference type="Gene3D" id="3.40.50.1820">
    <property type="entry name" value="alpha/beta hydrolase"/>
    <property type="match status" value="1"/>
</dbReference>
<feature type="chain" id="PRO_5005111166" description="Carboxylic ester hydrolase" evidence="3">
    <location>
        <begin position="21"/>
        <end position="531"/>
    </location>
</feature>
<dbReference type="PANTHER" id="PTHR11559">
    <property type="entry name" value="CARBOXYLESTERASE"/>
    <property type="match status" value="1"/>
</dbReference>
<dbReference type="InterPro" id="IPR019826">
    <property type="entry name" value="Carboxylesterase_B_AS"/>
</dbReference>
<name>A0A0C3S394_PHLG1</name>
<dbReference type="ESTHER" id="phlgi-a0a0c3s394">
    <property type="family name" value="Fungal_carboxylesterase_lipase"/>
</dbReference>
<evidence type="ECO:0000256" key="2">
    <source>
        <dbReference type="ARBA" id="ARBA00022801"/>
    </source>
</evidence>
<dbReference type="InterPro" id="IPR002018">
    <property type="entry name" value="CarbesteraseB"/>
</dbReference>
<comment type="similarity">
    <text evidence="1 3">Belongs to the type-B carboxylesterase/lipase family.</text>
</comment>
<feature type="domain" description="Carboxylesterase type B" evidence="4">
    <location>
        <begin position="22"/>
        <end position="343"/>
    </location>
</feature>
<dbReference type="STRING" id="745531.A0A0C3S394"/>
<evidence type="ECO:0000313" key="6">
    <source>
        <dbReference type="Proteomes" id="UP000053257"/>
    </source>
</evidence>
<dbReference type="InterPro" id="IPR029058">
    <property type="entry name" value="AB_hydrolase_fold"/>
</dbReference>
<protein>
    <recommendedName>
        <fullName evidence="3">Carboxylic ester hydrolase</fullName>
        <ecNumber evidence="3">3.1.1.-</ecNumber>
    </recommendedName>
</protein>
<proteinExistence type="inferred from homology"/>
<keyword evidence="2 3" id="KW-0378">Hydrolase</keyword>
<evidence type="ECO:0000256" key="1">
    <source>
        <dbReference type="ARBA" id="ARBA00005964"/>
    </source>
</evidence>
<dbReference type="Pfam" id="PF00135">
    <property type="entry name" value="COesterase"/>
    <property type="match status" value="2"/>
</dbReference>
<keyword evidence="3" id="KW-0732">Signal</keyword>
<dbReference type="HOGENOM" id="CLU_006586_10_7_1"/>
<dbReference type="GO" id="GO:0016787">
    <property type="term" value="F:hydrolase activity"/>
    <property type="evidence" value="ECO:0007669"/>
    <property type="project" value="UniProtKB-KW"/>
</dbReference>
<dbReference type="EMBL" id="KN840460">
    <property type="protein sequence ID" value="KIP09951.1"/>
    <property type="molecule type" value="Genomic_DNA"/>
</dbReference>
<dbReference type="PROSITE" id="PS00122">
    <property type="entry name" value="CARBOXYLESTERASE_B_1"/>
    <property type="match status" value="1"/>
</dbReference>
<evidence type="ECO:0000259" key="4">
    <source>
        <dbReference type="Pfam" id="PF00135"/>
    </source>
</evidence>
<dbReference type="EC" id="3.1.1.-" evidence="3"/>
<dbReference type="Proteomes" id="UP000053257">
    <property type="component" value="Unassembled WGS sequence"/>
</dbReference>
<reference evidence="5 6" key="1">
    <citation type="journal article" date="2014" name="PLoS Genet.">
        <title>Analysis of the Phlebiopsis gigantea genome, transcriptome and secretome provides insight into its pioneer colonization strategies of wood.</title>
        <authorList>
            <person name="Hori C."/>
            <person name="Ishida T."/>
            <person name="Igarashi K."/>
            <person name="Samejima M."/>
            <person name="Suzuki H."/>
            <person name="Master E."/>
            <person name="Ferreira P."/>
            <person name="Ruiz-Duenas F.J."/>
            <person name="Held B."/>
            <person name="Canessa P."/>
            <person name="Larrondo L.F."/>
            <person name="Schmoll M."/>
            <person name="Druzhinina I.S."/>
            <person name="Kubicek C.P."/>
            <person name="Gaskell J.A."/>
            <person name="Kersten P."/>
            <person name="St John F."/>
            <person name="Glasner J."/>
            <person name="Sabat G."/>
            <person name="Splinter BonDurant S."/>
            <person name="Syed K."/>
            <person name="Yadav J."/>
            <person name="Mgbeahuruike A.C."/>
            <person name="Kovalchuk A."/>
            <person name="Asiegbu F.O."/>
            <person name="Lackner G."/>
            <person name="Hoffmeister D."/>
            <person name="Rencoret J."/>
            <person name="Gutierrez A."/>
            <person name="Sun H."/>
            <person name="Lindquist E."/>
            <person name="Barry K."/>
            <person name="Riley R."/>
            <person name="Grigoriev I.V."/>
            <person name="Henrissat B."/>
            <person name="Kues U."/>
            <person name="Berka R.M."/>
            <person name="Martinez A.T."/>
            <person name="Covert S.F."/>
            <person name="Blanchette R.A."/>
            <person name="Cullen D."/>
        </authorList>
    </citation>
    <scope>NUCLEOTIDE SEQUENCE [LARGE SCALE GENOMIC DNA]</scope>
    <source>
        <strain evidence="5 6">11061_1 CR5-6</strain>
    </source>
</reference>
<keyword evidence="6" id="KW-1185">Reference proteome</keyword>
<dbReference type="OrthoDB" id="408631at2759"/>
<dbReference type="AlphaFoldDB" id="A0A0C3S394"/>
<sequence>MKLLSLASVLSLICFATADSAVIDLGYAKYRGNQSYPNTVAYLGLPYAEPPVGDLRWRATLPLNTSRVSQQAHDAVVDATKDPEFCIQGTTGSGDAGGAGSEDCLKVNVYAPAGAKKGDKLPVLVYIHGGGYVYGNPVNWPFDHWINQVPEVVIVSVYYRLDSFGFLTHPAFATDSSLGDLNVGIQDQTEALRWVQKNIDSFGGNPNQVTINGQSAGASSVEIHLVAPQQEGLFHGAIAQSVYRTPLPTPEQQEDLFNFYADKAGCSEETLKGTMACLRKADVSALAPAQDASFNGSFNAYHPVLDGKIISQRPTAAILSGNIHPIPLIVGATSNETLSFTVDMDTGLKAFFPLLSPTDLDQFNEVYPLSAFPNASDQLRLGTGESELKCAVEIMGDAWSQRTNTYVYRYNTANPTGGSSLVEHAAENWMMFKGSNTGFNGSTTFSPMTPSEDAFAEELIAYWLSFVRAGNPNTFKLPRSPTWPAYAHASGQRIVLTEGSTTVSGSTAERIPSDEVQRCTFVASKFVVEQN</sequence>
<organism evidence="5 6">
    <name type="scientific">Phlebiopsis gigantea (strain 11061_1 CR5-6)</name>
    <name type="common">White-rot fungus</name>
    <name type="synonym">Peniophora gigantea</name>
    <dbReference type="NCBI Taxonomy" id="745531"/>
    <lineage>
        <taxon>Eukaryota</taxon>
        <taxon>Fungi</taxon>
        <taxon>Dikarya</taxon>
        <taxon>Basidiomycota</taxon>
        <taxon>Agaricomycotina</taxon>
        <taxon>Agaricomycetes</taxon>
        <taxon>Polyporales</taxon>
        <taxon>Phanerochaetaceae</taxon>
        <taxon>Phlebiopsis</taxon>
    </lineage>
</organism>
<gene>
    <name evidence="5" type="ORF">PHLGIDRAFT_66574</name>
</gene>
<dbReference type="SUPFAM" id="SSF53474">
    <property type="entry name" value="alpha/beta-Hydrolases"/>
    <property type="match status" value="1"/>
</dbReference>
<dbReference type="InterPro" id="IPR050309">
    <property type="entry name" value="Type-B_Carboxylest/Lipase"/>
</dbReference>
<feature type="domain" description="Carboxylesterase type B" evidence="4">
    <location>
        <begin position="383"/>
        <end position="501"/>
    </location>
</feature>
<evidence type="ECO:0000256" key="3">
    <source>
        <dbReference type="RuleBase" id="RU361235"/>
    </source>
</evidence>
<feature type="signal peptide" evidence="3">
    <location>
        <begin position="1"/>
        <end position="20"/>
    </location>
</feature>